<protein>
    <recommendedName>
        <fullName evidence="4">DUF2069 domain-containing protein</fullName>
    </recommendedName>
</protein>
<proteinExistence type="predicted"/>
<sequence>MKADVLRTLRLVLATTLLSVWAYAQLLRTPWLGDTMLPLVLALVVAPGPSWRNPRELRFLLAALVGFVVLTGLLYWVGTDAALQSFAHSPWFVVPVWLLALFGLVRNAVSAERLAAAARAASATAQAPDAG</sequence>
<organism evidence="2 3">
    <name type="scientific">Lysobacter yangpyeongensis</name>
    <dbReference type="NCBI Taxonomy" id="346182"/>
    <lineage>
        <taxon>Bacteria</taxon>
        <taxon>Pseudomonadati</taxon>
        <taxon>Pseudomonadota</taxon>
        <taxon>Gammaproteobacteria</taxon>
        <taxon>Lysobacterales</taxon>
        <taxon>Lysobacteraceae</taxon>
        <taxon>Lysobacter</taxon>
    </lineage>
</organism>
<feature type="transmembrane region" description="Helical" evidence="1">
    <location>
        <begin position="59"/>
        <end position="78"/>
    </location>
</feature>
<evidence type="ECO:0000256" key="1">
    <source>
        <dbReference type="SAM" id="Phobius"/>
    </source>
</evidence>
<gene>
    <name evidence="2" type="ORF">ACFPN1_07965</name>
</gene>
<name>A0ABW0SN15_9GAMM</name>
<reference evidence="3" key="1">
    <citation type="journal article" date="2019" name="Int. J. Syst. Evol. Microbiol.">
        <title>The Global Catalogue of Microorganisms (GCM) 10K type strain sequencing project: providing services to taxonomists for standard genome sequencing and annotation.</title>
        <authorList>
            <consortium name="The Broad Institute Genomics Platform"/>
            <consortium name="The Broad Institute Genome Sequencing Center for Infectious Disease"/>
            <person name="Wu L."/>
            <person name="Ma J."/>
        </authorList>
    </citation>
    <scope>NUCLEOTIDE SEQUENCE [LARGE SCALE GENOMIC DNA]</scope>
    <source>
        <strain evidence="3">KACC 11407</strain>
    </source>
</reference>
<accession>A0ABW0SN15</accession>
<evidence type="ECO:0000313" key="2">
    <source>
        <dbReference type="EMBL" id="MFC5569990.1"/>
    </source>
</evidence>
<evidence type="ECO:0008006" key="4">
    <source>
        <dbReference type="Google" id="ProtNLM"/>
    </source>
</evidence>
<dbReference type="EMBL" id="JBHSNM010000002">
    <property type="protein sequence ID" value="MFC5569990.1"/>
    <property type="molecule type" value="Genomic_DNA"/>
</dbReference>
<comment type="caution">
    <text evidence="2">The sequence shown here is derived from an EMBL/GenBank/DDBJ whole genome shotgun (WGS) entry which is preliminary data.</text>
</comment>
<feature type="transmembrane region" description="Helical" evidence="1">
    <location>
        <begin position="90"/>
        <end position="109"/>
    </location>
</feature>
<dbReference type="Proteomes" id="UP001596036">
    <property type="component" value="Unassembled WGS sequence"/>
</dbReference>
<keyword evidence="1" id="KW-0812">Transmembrane</keyword>
<evidence type="ECO:0000313" key="3">
    <source>
        <dbReference type="Proteomes" id="UP001596036"/>
    </source>
</evidence>
<keyword evidence="1" id="KW-0472">Membrane</keyword>
<dbReference type="RefSeq" id="WP_386754318.1">
    <property type="nucleotide sequence ID" value="NZ_JBHSNM010000002.1"/>
</dbReference>
<keyword evidence="3" id="KW-1185">Reference proteome</keyword>
<keyword evidence="1" id="KW-1133">Transmembrane helix</keyword>